<keyword evidence="2" id="KW-1185">Reference proteome</keyword>
<accession>A0A9P3CDV2</accession>
<dbReference type="GeneID" id="68290010"/>
<evidence type="ECO:0000313" key="1">
    <source>
        <dbReference type="EMBL" id="GIZ41119.1"/>
    </source>
</evidence>
<comment type="caution">
    <text evidence="1">The sequence shown here is derived from an EMBL/GenBank/DDBJ whole genome shotgun (WGS) entry which is preliminary data.</text>
</comment>
<reference evidence="1 2" key="1">
    <citation type="submission" date="2021-01" db="EMBL/GenBank/DDBJ databases">
        <title>Cercospora kikuchii MAFF 305040 whole genome shotgun sequence.</title>
        <authorList>
            <person name="Kashiwa T."/>
            <person name="Suzuki T."/>
        </authorList>
    </citation>
    <scope>NUCLEOTIDE SEQUENCE [LARGE SCALE GENOMIC DNA]</scope>
    <source>
        <strain evidence="1 2">MAFF 305040</strain>
    </source>
</reference>
<dbReference type="EMBL" id="BOLY01000003">
    <property type="protein sequence ID" value="GIZ41119.1"/>
    <property type="molecule type" value="Genomic_DNA"/>
</dbReference>
<protein>
    <submittedName>
        <fullName evidence="1">Uncharacterized protein</fullName>
    </submittedName>
</protein>
<name>A0A9P3CDV2_9PEZI</name>
<organism evidence="1 2">
    <name type="scientific">Cercospora kikuchii</name>
    <dbReference type="NCBI Taxonomy" id="84275"/>
    <lineage>
        <taxon>Eukaryota</taxon>
        <taxon>Fungi</taxon>
        <taxon>Dikarya</taxon>
        <taxon>Ascomycota</taxon>
        <taxon>Pezizomycotina</taxon>
        <taxon>Dothideomycetes</taxon>
        <taxon>Dothideomycetidae</taxon>
        <taxon>Mycosphaerellales</taxon>
        <taxon>Mycosphaerellaceae</taxon>
        <taxon>Cercospora</taxon>
    </lineage>
</organism>
<gene>
    <name evidence="1" type="ORF">CKM354_000443500</name>
</gene>
<proteinExistence type="predicted"/>
<dbReference type="AlphaFoldDB" id="A0A9P3CDV2"/>
<dbReference type="OrthoDB" id="3650650at2759"/>
<sequence length="180" mass="20865">MSPNTMSPTKQEQHEAEDTLALRERLEGLPQELYNEIYNLTFTAESKIRFFYKFSNRLVSPTIGGSETMIEKRLVRNQLFSHLLHVDRASRVQFAKSHFGQGSILVTFGWQDLLCVLSAVQKDHRPLLRLYVRGPWCEELDEFRQGGFTARCQREGFDGLEEVLVFTGLIEVLEDEFDCE</sequence>
<evidence type="ECO:0000313" key="2">
    <source>
        <dbReference type="Proteomes" id="UP000825890"/>
    </source>
</evidence>
<dbReference type="RefSeq" id="XP_044655606.1">
    <property type="nucleotide sequence ID" value="XM_044799671.1"/>
</dbReference>
<dbReference type="Proteomes" id="UP000825890">
    <property type="component" value="Unassembled WGS sequence"/>
</dbReference>